<proteinExistence type="predicted"/>
<dbReference type="RefSeq" id="WP_176488229.1">
    <property type="nucleotide sequence ID" value="NZ_BLXO01000004.1"/>
</dbReference>
<evidence type="ECO:0008006" key="4">
    <source>
        <dbReference type="Google" id="ProtNLM"/>
    </source>
</evidence>
<evidence type="ECO:0000313" key="3">
    <source>
        <dbReference type="Proteomes" id="UP000504714"/>
    </source>
</evidence>
<dbReference type="InterPro" id="IPR009468">
    <property type="entry name" value="DUF1090"/>
</dbReference>
<protein>
    <recommendedName>
        <fullName evidence="4">DUF1090 domain-containing protein</fullName>
    </recommendedName>
</protein>
<gene>
    <name evidence="2" type="primary">yqjC</name>
    <name evidence="2" type="ORF">RINTU1_23080</name>
</gene>
<dbReference type="Pfam" id="PF06476">
    <property type="entry name" value="DUF1090"/>
    <property type="match status" value="1"/>
</dbReference>
<organism evidence="2 3">
    <name type="scientific">Candidatus Regiella insecticola</name>
    <dbReference type="NCBI Taxonomy" id="138073"/>
    <lineage>
        <taxon>Bacteria</taxon>
        <taxon>Pseudomonadati</taxon>
        <taxon>Pseudomonadota</taxon>
        <taxon>Gammaproteobacteria</taxon>
        <taxon>Enterobacterales</taxon>
        <taxon>Enterobacteriaceae</taxon>
        <taxon>aphid secondary symbionts</taxon>
        <taxon>Candidatus Regiella</taxon>
    </lineage>
</organism>
<evidence type="ECO:0000256" key="1">
    <source>
        <dbReference type="SAM" id="MobiDB-lite"/>
    </source>
</evidence>
<accession>A0A6L2ZP96</accession>
<dbReference type="AlphaFoldDB" id="A0A6L2ZP96"/>
<reference evidence="2 3" key="1">
    <citation type="submission" date="2020-06" db="EMBL/GenBank/DDBJ databases">
        <title>The genome sequence of Candidatus Regiella insecticola strain Tut.</title>
        <authorList>
            <person name="Nikoh N."/>
            <person name="Tsuchida T."/>
            <person name="Koga R."/>
            <person name="Oshima K."/>
            <person name="Hattori M."/>
            <person name="Fukatsu T."/>
        </authorList>
    </citation>
    <scope>NUCLEOTIDE SEQUENCE [LARGE SCALE GENOMIC DNA]</scope>
    <source>
        <strain evidence="2 3">Tut</strain>
    </source>
</reference>
<comment type="caution">
    <text evidence="2">The sequence shown here is derived from an EMBL/GenBank/DDBJ whole genome shotgun (WGS) entry which is preliminary data.</text>
</comment>
<sequence>MLIRPSLLLIWPVFFIFMFTRVAMADSCESKINNIQKQIDYAKKHNNTHRVTGLITAQKEITAHCNKSSLVAKQQQKITQKKQKVIERQHQLAVAEQTGDTDNILKKRKKLSKAEEGLSNDSKAP</sequence>
<feature type="region of interest" description="Disordered" evidence="1">
    <location>
        <begin position="104"/>
        <end position="125"/>
    </location>
</feature>
<evidence type="ECO:0000313" key="2">
    <source>
        <dbReference type="EMBL" id="GFN46613.1"/>
    </source>
</evidence>
<name>A0A6L2ZP96_9ENTR</name>
<dbReference type="EMBL" id="BLXO01000004">
    <property type="protein sequence ID" value="GFN46613.1"/>
    <property type="molecule type" value="Genomic_DNA"/>
</dbReference>
<dbReference type="Proteomes" id="UP000504714">
    <property type="component" value="Unassembled WGS sequence"/>
</dbReference>